<organism evidence="2 3">
    <name type="scientific">Polysphondylium violaceum</name>
    <dbReference type="NCBI Taxonomy" id="133409"/>
    <lineage>
        <taxon>Eukaryota</taxon>
        <taxon>Amoebozoa</taxon>
        <taxon>Evosea</taxon>
        <taxon>Eumycetozoa</taxon>
        <taxon>Dictyostelia</taxon>
        <taxon>Dictyosteliales</taxon>
        <taxon>Dictyosteliaceae</taxon>
        <taxon>Polysphondylium</taxon>
    </lineage>
</organism>
<dbReference type="AlphaFoldDB" id="A0A8J4PNR4"/>
<dbReference type="InterPro" id="IPR051251">
    <property type="entry name" value="STK_FNIP-Repeat"/>
</dbReference>
<dbReference type="EMBL" id="AJWJ01000478">
    <property type="protein sequence ID" value="KAF2070538.1"/>
    <property type="molecule type" value="Genomic_DNA"/>
</dbReference>
<dbReference type="Proteomes" id="UP000695562">
    <property type="component" value="Unassembled WGS sequence"/>
</dbReference>
<keyword evidence="3" id="KW-1185">Reference proteome</keyword>
<keyword evidence="1" id="KW-0677">Repeat</keyword>
<reference evidence="2" key="1">
    <citation type="submission" date="2020-01" db="EMBL/GenBank/DDBJ databases">
        <title>Development of genomics and gene disruption for Polysphondylium violaceum indicates a role for the polyketide synthase stlB in stalk morphogenesis.</title>
        <authorList>
            <person name="Narita B."/>
            <person name="Kawabe Y."/>
            <person name="Kin K."/>
            <person name="Saito T."/>
            <person name="Gibbs R."/>
            <person name="Kuspa A."/>
            <person name="Muzny D."/>
            <person name="Queller D."/>
            <person name="Richards S."/>
            <person name="Strassman J."/>
            <person name="Sucgang R."/>
            <person name="Worley K."/>
            <person name="Schaap P."/>
        </authorList>
    </citation>
    <scope>NUCLEOTIDE SEQUENCE</scope>
    <source>
        <strain evidence="2">QSvi11</strain>
    </source>
</reference>
<dbReference type="Pfam" id="PF05725">
    <property type="entry name" value="FNIP"/>
    <property type="match status" value="2"/>
</dbReference>
<protein>
    <submittedName>
        <fullName evidence="2">Uncharacterized protein</fullName>
    </submittedName>
</protein>
<dbReference type="InterPro" id="IPR008615">
    <property type="entry name" value="FNIP"/>
</dbReference>
<evidence type="ECO:0000313" key="3">
    <source>
        <dbReference type="Proteomes" id="UP000695562"/>
    </source>
</evidence>
<proteinExistence type="predicted"/>
<sequence>MTTNTFYHVWRNNQLKDLIRVKINDGGVIHIDLAHLNSYSAYLSSIKESSRNWNSNIFIKLEIKNKEQFIQYLAHPFRNLINFLYFTDVVDVSFLPLEIAPQVEREEEEEGEENINREERVRYKIRFDCSLIPESVEKLSVFVQDDTICSGKLPESITALDIYQSSIIQLNSSFVKHVLRDLPSRLKSLSLPNDFVFTTVYPKYSFPETLVDFHYTSTDDNLENFDSAKVLNKCQLRVHKLEALRWVQDNPWIVDLDLFIVPVSEKDPPIPLHITHLTTNVTIVNFDLLPPGLEFLRCIGNMTILTTRQLPFLKRLSLDSYKYQLNKNVVPRTLEDLEIIMYNEPLEEGILPSGLKTLCLENFDQDLQVGILPFSLTKLQLYKFKKLLKPSVLPNGLKELFLYEFNNCETNLLQHTLPPSLTSLSLNSYTGSFENIGPLNNLSRLSIHSLQPSLSKLLSNVVNIKLSFYNLESTNCSKSKKSKKSKKSSKSSKSKSVPATFLANTTIQNLVLSYTPTTIQSFGTKFNLYPEFLPFRLVKLETIGVEIHSAELIPSSCIFLKTDINGLNRDFVSNSVKY</sequence>
<dbReference type="PANTHER" id="PTHR32134">
    <property type="entry name" value="FNIP REPEAT-CONTAINING PROTEIN"/>
    <property type="match status" value="1"/>
</dbReference>
<evidence type="ECO:0000256" key="1">
    <source>
        <dbReference type="ARBA" id="ARBA00022737"/>
    </source>
</evidence>
<dbReference type="PANTHER" id="PTHR32134:SF92">
    <property type="entry name" value="FNIP REPEAT-CONTAINING PROTEIN"/>
    <property type="match status" value="1"/>
</dbReference>
<accession>A0A8J4PNR4</accession>
<evidence type="ECO:0000313" key="2">
    <source>
        <dbReference type="EMBL" id="KAF2070538.1"/>
    </source>
</evidence>
<gene>
    <name evidence="2" type="ORF">CYY_008143</name>
</gene>
<name>A0A8J4PNR4_9MYCE</name>
<comment type="caution">
    <text evidence="2">The sequence shown here is derived from an EMBL/GenBank/DDBJ whole genome shotgun (WGS) entry which is preliminary data.</text>
</comment>